<feature type="chain" id="PRO_5045740784" evidence="1">
    <location>
        <begin position="21"/>
        <end position="166"/>
    </location>
</feature>
<name>A0ABY8D9G5_9HYPH</name>
<evidence type="ECO:0000256" key="1">
    <source>
        <dbReference type="SAM" id="SignalP"/>
    </source>
</evidence>
<organism evidence="2 3">
    <name type="scientific">Sinorhizobium garamanticum</name>
    <dbReference type="NCBI Taxonomy" id="680247"/>
    <lineage>
        <taxon>Bacteria</taxon>
        <taxon>Pseudomonadati</taxon>
        <taxon>Pseudomonadota</taxon>
        <taxon>Alphaproteobacteria</taxon>
        <taxon>Hyphomicrobiales</taxon>
        <taxon>Rhizobiaceae</taxon>
        <taxon>Sinorhizobium/Ensifer group</taxon>
        <taxon>Sinorhizobium</taxon>
    </lineage>
</organism>
<dbReference type="Proteomes" id="UP001229355">
    <property type="component" value="Chromosome 1"/>
</dbReference>
<protein>
    <submittedName>
        <fullName evidence="2">Uncharacterized protein</fullName>
    </submittedName>
</protein>
<accession>A0ABY8D9G5</accession>
<keyword evidence="3" id="KW-1185">Reference proteome</keyword>
<gene>
    <name evidence="2" type="ORF">PZN02_003032</name>
</gene>
<feature type="signal peptide" evidence="1">
    <location>
        <begin position="1"/>
        <end position="20"/>
    </location>
</feature>
<keyword evidence="1" id="KW-0732">Signal</keyword>
<evidence type="ECO:0000313" key="3">
    <source>
        <dbReference type="Proteomes" id="UP001229355"/>
    </source>
</evidence>
<evidence type="ECO:0000313" key="2">
    <source>
        <dbReference type="EMBL" id="WEX86712.1"/>
    </source>
</evidence>
<dbReference type="RefSeq" id="WP_280658779.1">
    <property type="nucleotide sequence ID" value="NZ_CP120373.1"/>
</dbReference>
<sequence length="166" mass="18173">MLKVIATTLLAATSAIPAFAAGQTGEPHYFVKAWLQNADKSFEHTTGWCDGSYFCSLTIGEYAIELREVSSFGYVLAFSSAPFEPTPCCVFKDGRSEARLSGGRPHVRTLYYTPPETGAKGAAEFGKIIILVEGLRKPEPDWWEVKPVSASSLDILHRSPLGQETR</sequence>
<dbReference type="EMBL" id="CP120373">
    <property type="protein sequence ID" value="WEX86712.1"/>
    <property type="molecule type" value="Genomic_DNA"/>
</dbReference>
<proteinExistence type="predicted"/>
<reference evidence="2 3" key="1">
    <citation type="submission" date="2023-03" db="EMBL/GenBank/DDBJ databases">
        <authorList>
            <person name="Kaur S."/>
            <person name="Espinosa-Saiz D."/>
            <person name="Velazquez E."/>
            <person name="Menendez E."/>
            <person name="diCenzo G.C."/>
        </authorList>
    </citation>
    <scope>NUCLEOTIDE SEQUENCE [LARGE SCALE GENOMIC DNA]</scope>
    <source>
        <strain evidence="2 3">LMG 24692</strain>
    </source>
</reference>